<keyword evidence="6" id="KW-1185">Reference proteome</keyword>
<dbReference type="InterPro" id="IPR036380">
    <property type="entry name" value="Isochorismatase-like_sf"/>
</dbReference>
<dbReference type="CDD" id="cd00431">
    <property type="entry name" value="cysteine_hydrolases"/>
    <property type="match status" value="1"/>
</dbReference>
<dbReference type="Gene3D" id="3.40.50.850">
    <property type="entry name" value="Isochorismatase-like"/>
    <property type="match status" value="1"/>
</dbReference>
<feature type="chain" id="PRO_5040870579" evidence="3">
    <location>
        <begin position="24"/>
        <end position="331"/>
    </location>
</feature>
<proteinExistence type="inferred from homology"/>
<dbReference type="RefSeq" id="XP_056494922.1">
    <property type="nucleotide sequence ID" value="XM_056650566.1"/>
</dbReference>
<protein>
    <submittedName>
        <fullName evidence="5">Isochorismatase hydrolase</fullName>
    </submittedName>
</protein>
<sequence>MHVNAFSNLLVTILVGTQGMVEASDSAPWPCAGNQPANAIGNYYNQYWNYADEVFDLTRSDLMNVTEPITITDMLGSRKTAVIEPSRSALVIIDMQNYFLHPALAPDATAGRAIVNTTIKMVQLFRKAKMKTLWVNWGIDDGDLTTMPPSLLADFSNGTNQMSRSFGSDLGQSDGIEFGRLLWRGAWNSQSYGPLEPLRIAGEKAGTDLLFHKNRQSGLWGAQTPLGLWLQENRVTTLFLGGVNIDQCVWGTLLDGFYKGYDVFLVPDISATDSPDYASQMVYYNTDSRGFLANSSQIIEGIKCNRPLAVQDEFDNRKVCLTYQPNELQEV</sequence>
<accession>A0A9W9N8E4</accession>
<keyword evidence="2 5" id="KW-0378">Hydrolase</keyword>
<dbReference type="InterPro" id="IPR050272">
    <property type="entry name" value="Isochorismatase-like_hydrls"/>
</dbReference>
<evidence type="ECO:0000313" key="5">
    <source>
        <dbReference type="EMBL" id="KAJ5215170.1"/>
    </source>
</evidence>
<dbReference type="OrthoDB" id="167809at2759"/>
<dbReference type="AlphaFoldDB" id="A0A9W9N8E4"/>
<organism evidence="5 6">
    <name type="scientific">Penicillium citrinum</name>
    <dbReference type="NCBI Taxonomy" id="5077"/>
    <lineage>
        <taxon>Eukaryota</taxon>
        <taxon>Fungi</taxon>
        <taxon>Dikarya</taxon>
        <taxon>Ascomycota</taxon>
        <taxon>Pezizomycotina</taxon>
        <taxon>Eurotiomycetes</taxon>
        <taxon>Eurotiomycetidae</taxon>
        <taxon>Eurotiales</taxon>
        <taxon>Aspergillaceae</taxon>
        <taxon>Penicillium</taxon>
    </lineage>
</organism>
<dbReference type="PANTHER" id="PTHR43540">
    <property type="entry name" value="PEROXYUREIDOACRYLATE/UREIDOACRYLATE AMIDOHYDROLASE-RELATED"/>
    <property type="match status" value="1"/>
</dbReference>
<comment type="caution">
    <text evidence="5">The sequence shown here is derived from an EMBL/GenBank/DDBJ whole genome shotgun (WGS) entry which is preliminary data.</text>
</comment>
<dbReference type="Proteomes" id="UP001147733">
    <property type="component" value="Unassembled WGS sequence"/>
</dbReference>
<gene>
    <name evidence="5" type="ORF">N7469_011661</name>
</gene>
<evidence type="ECO:0000256" key="3">
    <source>
        <dbReference type="SAM" id="SignalP"/>
    </source>
</evidence>
<evidence type="ECO:0000256" key="1">
    <source>
        <dbReference type="ARBA" id="ARBA00006336"/>
    </source>
</evidence>
<dbReference type="Pfam" id="PF00857">
    <property type="entry name" value="Isochorismatase"/>
    <property type="match status" value="1"/>
</dbReference>
<dbReference type="PANTHER" id="PTHR43540:SF9">
    <property type="entry name" value="FAMILY HYDROLASE, PUTATIVE (AFU_ORTHOLOGUE AFUA_2G08700)-RELATED"/>
    <property type="match status" value="1"/>
</dbReference>
<comment type="similarity">
    <text evidence="1">Belongs to the isochorismatase family.</text>
</comment>
<evidence type="ECO:0000256" key="2">
    <source>
        <dbReference type="ARBA" id="ARBA00022801"/>
    </source>
</evidence>
<evidence type="ECO:0000313" key="6">
    <source>
        <dbReference type="Proteomes" id="UP001147733"/>
    </source>
</evidence>
<dbReference type="InterPro" id="IPR000868">
    <property type="entry name" value="Isochorismatase-like_dom"/>
</dbReference>
<name>A0A9W9N8E4_PENCI</name>
<feature type="domain" description="Isochorismatase-like" evidence="4">
    <location>
        <begin position="88"/>
        <end position="277"/>
    </location>
</feature>
<reference evidence="5" key="1">
    <citation type="submission" date="2022-11" db="EMBL/GenBank/DDBJ databases">
        <authorList>
            <person name="Petersen C."/>
        </authorList>
    </citation>
    <scope>NUCLEOTIDE SEQUENCE</scope>
    <source>
        <strain evidence="5">IBT 23319</strain>
    </source>
</reference>
<dbReference type="SUPFAM" id="SSF52499">
    <property type="entry name" value="Isochorismatase-like hydrolases"/>
    <property type="match status" value="1"/>
</dbReference>
<reference evidence="5" key="2">
    <citation type="journal article" date="2023" name="IMA Fungus">
        <title>Comparative genomic study of the Penicillium genus elucidates a diverse pangenome and 15 lateral gene transfer events.</title>
        <authorList>
            <person name="Petersen C."/>
            <person name="Sorensen T."/>
            <person name="Nielsen M.R."/>
            <person name="Sondergaard T.E."/>
            <person name="Sorensen J.L."/>
            <person name="Fitzpatrick D.A."/>
            <person name="Frisvad J.C."/>
            <person name="Nielsen K.L."/>
        </authorList>
    </citation>
    <scope>NUCLEOTIDE SEQUENCE</scope>
    <source>
        <strain evidence="5">IBT 23319</strain>
    </source>
</reference>
<dbReference type="EMBL" id="JAPQKT010000012">
    <property type="protein sequence ID" value="KAJ5215170.1"/>
    <property type="molecule type" value="Genomic_DNA"/>
</dbReference>
<keyword evidence="3" id="KW-0732">Signal</keyword>
<dbReference type="GO" id="GO:0016787">
    <property type="term" value="F:hydrolase activity"/>
    <property type="evidence" value="ECO:0007669"/>
    <property type="project" value="UniProtKB-KW"/>
</dbReference>
<dbReference type="GeneID" id="81389733"/>
<feature type="signal peptide" evidence="3">
    <location>
        <begin position="1"/>
        <end position="23"/>
    </location>
</feature>
<evidence type="ECO:0000259" key="4">
    <source>
        <dbReference type="Pfam" id="PF00857"/>
    </source>
</evidence>